<gene>
    <name evidence="6" type="ORF">DFR27_0302</name>
</gene>
<dbReference type="Gene3D" id="3.60.21.10">
    <property type="match status" value="1"/>
</dbReference>
<evidence type="ECO:0000313" key="6">
    <source>
        <dbReference type="EMBL" id="RMA82353.1"/>
    </source>
</evidence>
<organism evidence="6 7">
    <name type="scientific">Umboniibacter marinipuniceus</name>
    <dbReference type="NCBI Taxonomy" id="569599"/>
    <lineage>
        <taxon>Bacteria</taxon>
        <taxon>Pseudomonadati</taxon>
        <taxon>Pseudomonadota</taxon>
        <taxon>Gammaproteobacteria</taxon>
        <taxon>Cellvibrionales</taxon>
        <taxon>Cellvibrionaceae</taxon>
        <taxon>Umboniibacter</taxon>
    </lineage>
</organism>
<dbReference type="EMBL" id="REFJ01000001">
    <property type="protein sequence ID" value="RMA82353.1"/>
    <property type="molecule type" value="Genomic_DNA"/>
</dbReference>
<comment type="similarity">
    <text evidence="4">Belongs to the cyclic nucleotide phosphodiesterase class-III family.</text>
</comment>
<keyword evidence="7" id="KW-1185">Reference proteome</keyword>
<dbReference type="InterPro" id="IPR029052">
    <property type="entry name" value="Metallo-depent_PP-like"/>
</dbReference>
<sequence>MEGIVAKIAQISDCHFSAITKPKFVTGCTAVLEDIAENPVDLLVVSGDIADDGCVEAYREIAELVQRILPSTPVVWVPGNHDDPDVMERELKQPLVREWQFPGWKLAFLNSAVPRKVWGRIGKPQLSSFGQWLSTTADHVGVFVHHPPLPVGTAWIDPQRLRDADELAEILSAHAQVKWLANGHVHQEKQDIFAGVDWYCTPATSRQFMAGAQDFALDKSLRPGYRRFSLHANGSYDTAVHRVGVID</sequence>
<dbReference type="Pfam" id="PF00149">
    <property type="entry name" value="Metallophos"/>
    <property type="match status" value="1"/>
</dbReference>
<dbReference type="OrthoDB" id="9784378at2"/>
<reference evidence="6 7" key="1">
    <citation type="submission" date="2018-10" db="EMBL/GenBank/DDBJ databases">
        <title>Genomic Encyclopedia of Type Strains, Phase IV (KMG-IV): sequencing the most valuable type-strain genomes for metagenomic binning, comparative biology and taxonomic classification.</title>
        <authorList>
            <person name="Goeker M."/>
        </authorList>
    </citation>
    <scope>NUCLEOTIDE SEQUENCE [LARGE SCALE GENOMIC DNA]</scope>
    <source>
        <strain evidence="6 7">DSM 25080</strain>
    </source>
</reference>
<dbReference type="RefSeq" id="WP_121875691.1">
    <property type="nucleotide sequence ID" value="NZ_REFJ01000001.1"/>
</dbReference>
<comment type="caution">
    <text evidence="6">The sequence shown here is derived from an EMBL/GenBank/DDBJ whole genome shotgun (WGS) entry which is preliminary data.</text>
</comment>
<dbReference type="GO" id="GO:0046872">
    <property type="term" value="F:metal ion binding"/>
    <property type="evidence" value="ECO:0007669"/>
    <property type="project" value="UniProtKB-KW"/>
</dbReference>
<dbReference type="GO" id="GO:0016787">
    <property type="term" value="F:hydrolase activity"/>
    <property type="evidence" value="ECO:0007669"/>
    <property type="project" value="UniProtKB-KW"/>
</dbReference>
<feature type="domain" description="Calcineurin-like phosphoesterase" evidence="5">
    <location>
        <begin position="7"/>
        <end position="187"/>
    </location>
</feature>
<dbReference type="Proteomes" id="UP000267187">
    <property type="component" value="Unassembled WGS sequence"/>
</dbReference>
<name>A0A3M0AB10_9GAMM</name>
<evidence type="ECO:0000256" key="1">
    <source>
        <dbReference type="ARBA" id="ARBA00022723"/>
    </source>
</evidence>
<accession>A0A3M0AB10</accession>
<evidence type="ECO:0000256" key="4">
    <source>
        <dbReference type="ARBA" id="ARBA00025742"/>
    </source>
</evidence>
<evidence type="ECO:0000313" key="7">
    <source>
        <dbReference type="Proteomes" id="UP000267187"/>
    </source>
</evidence>
<protein>
    <submittedName>
        <fullName evidence="6">Icc protein</fullName>
    </submittedName>
</protein>
<keyword evidence="3" id="KW-0408">Iron</keyword>
<dbReference type="SUPFAM" id="SSF56300">
    <property type="entry name" value="Metallo-dependent phosphatases"/>
    <property type="match status" value="1"/>
</dbReference>
<keyword evidence="2" id="KW-0378">Hydrolase</keyword>
<dbReference type="InterPro" id="IPR004843">
    <property type="entry name" value="Calcineurin-like_PHP"/>
</dbReference>
<dbReference type="InterPro" id="IPR050884">
    <property type="entry name" value="CNP_phosphodiesterase-III"/>
</dbReference>
<dbReference type="AlphaFoldDB" id="A0A3M0AB10"/>
<dbReference type="PANTHER" id="PTHR42988">
    <property type="entry name" value="PHOSPHOHYDROLASE"/>
    <property type="match status" value="1"/>
</dbReference>
<dbReference type="PANTHER" id="PTHR42988:SF2">
    <property type="entry name" value="CYCLIC NUCLEOTIDE PHOSPHODIESTERASE CBUA0032-RELATED"/>
    <property type="match status" value="1"/>
</dbReference>
<evidence type="ECO:0000256" key="2">
    <source>
        <dbReference type="ARBA" id="ARBA00022801"/>
    </source>
</evidence>
<proteinExistence type="inferred from homology"/>
<keyword evidence="1" id="KW-0479">Metal-binding</keyword>
<evidence type="ECO:0000256" key="3">
    <source>
        <dbReference type="ARBA" id="ARBA00023004"/>
    </source>
</evidence>
<evidence type="ECO:0000259" key="5">
    <source>
        <dbReference type="Pfam" id="PF00149"/>
    </source>
</evidence>